<dbReference type="InterPro" id="IPR013324">
    <property type="entry name" value="RNA_pol_sigma_r3/r4-like"/>
</dbReference>
<evidence type="ECO:0000259" key="9">
    <source>
        <dbReference type="Pfam" id="PF04545"/>
    </source>
</evidence>
<dbReference type="AlphaFoldDB" id="A0A1Q4V3U5"/>
<evidence type="ECO:0000256" key="6">
    <source>
        <dbReference type="RuleBase" id="RU000716"/>
    </source>
</evidence>
<dbReference type="InterPro" id="IPR014284">
    <property type="entry name" value="RNA_pol_sigma-70_dom"/>
</dbReference>
<proteinExistence type="inferred from homology"/>
<organism evidence="10 11">
    <name type="scientific">Streptomyces uncialis</name>
    <dbReference type="NCBI Taxonomy" id="1048205"/>
    <lineage>
        <taxon>Bacteria</taxon>
        <taxon>Bacillati</taxon>
        <taxon>Actinomycetota</taxon>
        <taxon>Actinomycetes</taxon>
        <taxon>Kitasatosporales</taxon>
        <taxon>Streptomycetaceae</taxon>
        <taxon>Streptomyces</taxon>
    </lineage>
</organism>
<feature type="region of interest" description="Disordered" evidence="7">
    <location>
        <begin position="1"/>
        <end position="32"/>
    </location>
</feature>
<protein>
    <recommendedName>
        <fullName evidence="6">RNA polymerase sigma factor</fullName>
    </recommendedName>
</protein>
<feature type="domain" description="RNA polymerase sigma-70 region 4" evidence="9">
    <location>
        <begin position="146"/>
        <end position="194"/>
    </location>
</feature>
<dbReference type="InterPro" id="IPR039425">
    <property type="entry name" value="RNA_pol_sigma-70-like"/>
</dbReference>
<dbReference type="PROSITE" id="PS01063">
    <property type="entry name" value="SIGMA70_ECF"/>
    <property type="match status" value="1"/>
</dbReference>
<dbReference type="Proteomes" id="UP000186455">
    <property type="component" value="Unassembled WGS sequence"/>
</dbReference>
<evidence type="ECO:0000256" key="1">
    <source>
        <dbReference type="ARBA" id="ARBA00010641"/>
    </source>
</evidence>
<dbReference type="InterPro" id="IPR013325">
    <property type="entry name" value="RNA_pol_sigma_r2"/>
</dbReference>
<dbReference type="PANTHER" id="PTHR43133">
    <property type="entry name" value="RNA POLYMERASE ECF-TYPE SIGMA FACTO"/>
    <property type="match status" value="1"/>
</dbReference>
<comment type="similarity">
    <text evidence="1 6">Belongs to the sigma-70 factor family. ECF subfamily.</text>
</comment>
<keyword evidence="11" id="KW-1185">Reference proteome</keyword>
<dbReference type="EMBL" id="LFBV01000006">
    <property type="protein sequence ID" value="OKH92471.1"/>
    <property type="molecule type" value="Genomic_DNA"/>
</dbReference>
<dbReference type="Pfam" id="PF04542">
    <property type="entry name" value="Sigma70_r2"/>
    <property type="match status" value="1"/>
</dbReference>
<evidence type="ECO:0000256" key="4">
    <source>
        <dbReference type="ARBA" id="ARBA00023125"/>
    </source>
</evidence>
<keyword evidence="4 6" id="KW-0238">DNA-binding</keyword>
<dbReference type="SUPFAM" id="SSF88946">
    <property type="entry name" value="Sigma2 domain of RNA polymerase sigma factors"/>
    <property type="match status" value="1"/>
</dbReference>
<comment type="caution">
    <text evidence="10">The sequence shown here is derived from an EMBL/GenBank/DDBJ whole genome shotgun (WGS) entry which is preliminary data.</text>
</comment>
<dbReference type="GO" id="GO:0016987">
    <property type="term" value="F:sigma factor activity"/>
    <property type="evidence" value="ECO:0007669"/>
    <property type="project" value="UniProtKB-KW"/>
</dbReference>
<keyword evidence="2 6" id="KW-0805">Transcription regulation</keyword>
<dbReference type="SUPFAM" id="SSF88659">
    <property type="entry name" value="Sigma3 and sigma4 domains of RNA polymerase sigma factors"/>
    <property type="match status" value="1"/>
</dbReference>
<dbReference type="PANTHER" id="PTHR43133:SF62">
    <property type="entry name" value="RNA POLYMERASE SIGMA FACTOR SIGZ"/>
    <property type="match status" value="1"/>
</dbReference>
<reference evidence="10 11" key="1">
    <citation type="submission" date="2015-06" db="EMBL/GenBank/DDBJ databases">
        <title>Cloning and characterization of the uncialamcin biosynthetic gene cluster.</title>
        <authorList>
            <person name="Yan X."/>
            <person name="Huang T."/>
            <person name="Ge H."/>
            <person name="Shen B."/>
        </authorList>
    </citation>
    <scope>NUCLEOTIDE SEQUENCE [LARGE SCALE GENOMIC DNA]</scope>
    <source>
        <strain evidence="10 11">DCA2648</strain>
    </source>
</reference>
<dbReference type="Gene3D" id="1.10.1740.10">
    <property type="match status" value="1"/>
</dbReference>
<evidence type="ECO:0000256" key="5">
    <source>
        <dbReference type="ARBA" id="ARBA00023163"/>
    </source>
</evidence>
<dbReference type="Pfam" id="PF04545">
    <property type="entry name" value="Sigma70_r4"/>
    <property type="match status" value="1"/>
</dbReference>
<evidence type="ECO:0000259" key="8">
    <source>
        <dbReference type="Pfam" id="PF04542"/>
    </source>
</evidence>
<evidence type="ECO:0000256" key="3">
    <source>
        <dbReference type="ARBA" id="ARBA00023082"/>
    </source>
</evidence>
<dbReference type="GO" id="GO:0006352">
    <property type="term" value="P:DNA-templated transcription initiation"/>
    <property type="evidence" value="ECO:0007669"/>
    <property type="project" value="InterPro"/>
</dbReference>
<dbReference type="STRING" id="1048205.AB852_22635"/>
<evidence type="ECO:0000256" key="7">
    <source>
        <dbReference type="SAM" id="MobiDB-lite"/>
    </source>
</evidence>
<dbReference type="InterPro" id="IPR007627">
    <property type="entry name" value="RNA_pol_sigma70_r2"/>
</dbReference>
<evidence type="ECO:0000256" key="2">
    <source>
        <dbReference type="ARBA" id="ARBA00023015"/>
    </source>
</evidence>
<evidence type="ECO:0000313" key="11">
    <source>
        <dbReference type="Proteomes" id="UP000186455"/>
    </source>
</evidence>
<dbReference type="GO" id="GO:0003677">
    <property type="term" value="F:DNA binding"/>
    <property type="evidence" value="ECO:0007669"/>
    <property type="project" value="UniProtKB-KW"/>
</dbReference>
<sequence>MATDVPREAPSALPRRAPAEETGQDERLSAALVAGDPDALTDAYRRWGTLVHTLATRAIGDAREAEDVTQQVFLAVWRGRAGYRPERGPLVAWIVGITRRKTADALSARTRRGTLAAAAAAVAAPEPSRPEADPESALDRVLVTQALRGLTPVQRDLLCLAFYEDLTQAQIARRTGLPLGTVKSHVRRGLHRLRGSLAPEERPALRTAA</sequence>
<evidence type="ECO:0000313" key="10">
    <source>
        <dbReference type="EMBL" id="OKH92471.1"/>
    </source>
</evidence>
<dbReference type="InterPro" id="IPR000838">
    <property type="entry name" value="RNA_pol_sigma70_ECF_CS"/>
</dbReference>
<dbReference type="NCBIfam" id="TIGR02937">
    <property type="entry name" value="sigma70-ECF"/>
    <property type="match status" value="1"/>
</dbReference>
<gene>
    <name evidence="10" type="ORF">AB852_22635</name>
</gene>
<feature type="domain" description="RNA polymerase sigma-70 region 2" evidence="8">
    <location>
        <begin position="44"/>
        <end position="111"/>
    </location>
</feature>
<dbReference type="InterPro" id="IPR007630">
    <property type="entry name" value="RNA_pol_sigma70_r4"/>
</dbReference>
<name>A0A1Q4V3U5_9ACTN</name>
<keyword evidence="5 6" id="KW-0804">Transcription</keyword>
<accession>A0A1Q4V3U5</accession>
<keyword evidence="3 6" id="KW-0731">Sigma factor</keyword>
<dbReference type="CDD" id="cd06171">
    <property type="entry name" value="Sigma70_r4"/>
    <property type="match status" value="1"/>
</dbReference>
<dbReference type="InterPro" id="IPR036388">
    <property type="entry name" value="WH-like_DNA-bd_sf"/>
</dbReference>
<dbReference type="Gene3D" id="1.10.10.10">
    <property type="entry name" value="Winged helix-like DNA-binding domain superfamily/Winged helix DNA-binding domain"/>
    <property type="match status" value="1"/>
</dbReference>